<accession>A0A133UI48</accession>
<dbReference type="AlphaFoldDB" id="A0A133UI48"/>
<reference evidence="2 3" key="1">
    <citation type="journal article" date="2016" name="Sci. Rep.">
        <title>Metabolic traits of an uncultured archaeal lineage -MSBL1- from brine pools of the Red Sea.</title>
        <authorList>
            <person name="Mwirichia R."/>
            <person name="Alam I."/>
            <person name="Rashid M."/>
            <person name="Vinu M."/>
            <person name="Ba-Alawi W."/>
            <person name="Anthony Kamau A."/>
            <person name="Kamanda Ngugi D."/>
            <person name="Goker M."/>
            <person name="Klenk H.P."/>
            <person name="Bajic V."/>
            <person name="Stingl U."/>
        </authorList>
    </citation>
    <scope>NUCLEOTIDE SEQUENCE [LARGE SCALE GENOMIC DNA]</scope>
    <source>
        <strain evidence="2">SCGC-AAA259E22</strain>
    </source>
</reference>
<protein>
    <recommendedName>
        <fullName evidence="1">Nudix hydrolase domain-containing protein</fullName>
    </recommendedName>
</protein>
<keyword evidence="3" id="KW-1185">Reference proteome</keyword>
<evidence type="ECO:0000259" key="1">
    <source>
        <dbReference type="Pfam" id="PF00293"/>
    </source>
</evidence>
<comment type="caution">
    <text evidence="2">The sequence shown here is derived from an EMBL/GenBank/DDBJ whole genome shotgun (WGS) entry which is preliminary data.</text>
</comment>
<dbReference type="InterPro" id="IPR015797">
    <property type="entry name" value="NUDIX_hydrolase-like_dom_sf"/>
</dbReference>
<sequence>MDKEIPEIVRDAYKSLPHFKDGRIDYSDAEKAPVVVVFLKYGDEILILKRSDRVGTHQGRWGTVAGYLDELKPVVEKAFEEIEEETGIGREKIAKVLKNGVYKFRSESEDICYTTHLVLAILKERTDVKLSWEHTDYKWVKISNSDRYLSHNASEELKKVLYSLGK</sequence>
<dbReference type="Proteomes" id="UP000070657">
    <property type="component" value="Unassembled WGS sequence"/>
</dbReference>
<feature type="domain" description="Nudix hydrolase" evidence="1">
    <location>
        <begin position="33"/>
        <end position="145"/>
    </location>
</feature>
<dbReference type="EMBL" id="LHXP01000004">
    <property type="protein sequence ID" value="KXA93884.1"/>
    <property type="molecule type" value="Genomic_DNA"/>
</dbReference>
<name>A0A133UI48_9EURY</name>
<dbReference type="Pfam" id="PF00293">
    <property type="entry name" value="NUDIX"/>
    <property type="match status" value="1"/>
</dbReference>
<dbReference type="SUPFAM" id="SSF55811">
    <property type="entry name" value="Nudix"/>
    <property type="match status" value="1"/>
</dbReference>
<dbReference type="Gene3D" id="3.90.79.10">
    <property type="entry name" value="Nucleoside Triphosphate Pyrophosphohydrolase"/>
    <property type="match status" value="1"/>
</dbReference>
<organism evidence="2 3">
    <name type="scientific">candidate division MSBL1 archaeon SCGC-AAA259E22</name>
    <dbReference type="NCBI Taxonomy" id="1698265"/>
    <lineage>
        <taxon>Archaea</taxon>
        <taxon>Methanobacteriati</taxon>
        <taxon>Methanobacteriota</taxon>
        <taxon>candidate division MSBL1</taxon>
    </lineage>
</organism>
<dbReference type="InterPro" id="IPR000086">
    <property type="entry name" value="NUDIX_hydrolase_dom"/>
</dbReference>
<evidence type="ECO:0000313" key="3">
    <source>
        <dbReference type="Proteomes" id="UP000070657"/>
    </source>
</evidence>
<proteinExistence type="predicted"/>
<gene>
    <name evidence="2" type="ORF">AKJ66_00645</name>
</gene>
<evidence type="ECO:0000313" key="2">
    <source>
        <dbReference type="EMBL" id="KXA93884.1"/>
    </source>
</evidence>